<reference evidence="2" key="1">
    <citation type="journal article" date="2014" name="Int. J. Syst. Evol. Microbiol.">
        <title>Complete genome sequence of Corynebacterium casei LMG S-19264T (=DSM 44701T), isolated from a smear-ripened cheese.</title>
        <authorList>
            <consortium name="US DOE Joint Genome Institute (JGI-PGF)"/>
            <person name="Walter F."/>
            <person name="Albersmeier A."/>
            <person name="Kalinowski J."/>
            <person name="Ruckert C."/>
        </authorList>
    </citation>
    <scope>NUCLEOTIDE SEQUENCE</scope>
    <source>
        <strain evidence="2">CGMCC 1.15178</strain>
    </source>
</reference>
<dbReference type="InterPro" id="IPR029044">
    <property type="entry name" value="Nucleotide-diphossugar_trans"/>
</dbReference>
<evidence type="ECO:0000259" key="1">
    <source>
        <dbReference type="Pfam" id="PF00483"/>
    </source>
</evidence>
<dbReference type="GO" id="GO:0004475">
    <property type="term" value="F:mannose-1-phosphate guanylyltransferase (GTP) activity"/>
    <property type="evidence" value="ECO:0007669"/>
    <property type="project" value="InterPro"/>
</dbReference>
<dbReference type="AlphaFoldDB" id="A0A916Z3T6"/>
<dbReference type="EMBL" id="BMHP01000002">
    <property type="protein sequence ID" value="GGD75515.1"/>
    <property type="molecule type" value="Genomic_DNA"/>
</dbReference>
<gene>
    <name evidence="2" type="ORF">GCM10010911_36860</name>
</gene>
<feature type="domain" description="Nucleotidyl transferase" evidence="1">
    <location>
        <begin position="4"/>
        <end position="271"/>
    </location>
</feature>
<name>A0A916Z3T6_9BACL</name>
<dbReference type="InterPro" id="IPR005835">
    <property type="entry name" value="NTP_transferase_dom"/>
</dbReference>
<evidence type="ECO:0000313" key="3">
    <source>
        <dbReference type="Proteomes" id="UP000612456"/>
    </source>
</evidence>
<dbReference type="PANTHER" id="PTHR46390:SF1">
    <property type="entry name" value="MANNOSE-1-PHOSPHATE GUANYLYLTRANSFERASE"/>
    <property type="match status" value="1"/>
</dbReference>
<dbReference type="PANTHER" id="PTHR46390">
    <property type="entry name" value="MANNOSE-1-PHOSPHATE GUANYLYLTRANSFERASE"/>
    <property type="match status" value="1"/>
</dbReference>
<keyword evidence="2" id="KW-0808">Transferase</keyword>
<dbReference type="CDD" id="cd02509">
    <property type="entry name" value="GDP-M1P_Guanylyltransferase"/>
    <property type="match status" value="1"/>
</dbReference>
<dbReference type="InterPro" id="IPR049577">
    <property type="entry name" value="GMPP_N"/>
</dbReference>
<dbReference type="Proteomes" id="UP000612456">
    <property type="component" value="Unassembled WGS sequence"/>
</dbReference>
<keyword evidence="2" id="KW-0548">Nucleotidyltransferase</keyword>
<dbReference type="RefSeq" id="WP_188993341.1">
    <property type="nucleotide sequence ID" value="NZ_BMHP01000002.1"/>
</dbReference>
<dbReference type="InterPro" id="IPR051161">
    <property type="entry name" value="Mannose-6P_isomerase_type2"/>
</dbReference>
<sequence length="340" mass="38097">MNIVIMAGGKGTRFWPRSVDAKPKQFLSFHTERTLIQETLARFRKLVDDSRLFIAVPKRYLPLVETQLPDLNPRQIIVEPEQKDTAACIALAAFRFLQAGDDRPVVFAPSDQYVADEEPFLSAIRVAARTAQIKDAIVTLGVQPSRPETGFGYLRTTASDEAQPSENILRVIRFLEKPDTRQAEQLIEEPDVFWNSGVFICRPSTIQRAMERFQPQLWNSLVQYPSDAAAAYARMPQLSIDYAVMEHIESLYCIPIHCGWDDIGSWAALRRHLPLDANDNLINGAATLVDARGNTVYVGDQQALIIGVHDLIIVSTGTGLLVCPRSEEPRLKSWLNQTPG</sequence>
<evidence type="ECO:0000313" key="2">
    <source>
        <dbReference type="EMBL" id="GGD75515.1"/>
    </source>
</evidence>
<keyword evidence="3" id="KW-1185">Reference proteome</keyword>
<dbReference type="GO" id="GO:0009298">
    <property type="term" value="P:GDP-mannose biosynthetic process"/>
    <property type="evidence" value="ECO:0007669"/>
    <property type="project" value="TreeGrafter"/>
</dbReference>
<comment type="caution">
    <text evidence="2">The sequence shown here is derived from an EMBL/GenBank/DDBJ whole genome shotgun (WGS) entry which is preliminary data.</text>
</comment>
<protein>
    <submittedName>
        <fullName evidence="2">Mannose-1-phosphate guanylyltransferase</fullName>
    </submittedName>
</protein>
<dbReference type="Pfam" id="PF00483">
    <property type="entry name" value="NTP_transferase"/>
    <property type="match status" value="1"/>
</dbReference>
<proteinExistence type="predicted"/>
<dbReference type="SUPFAM" id="SSF53448">
    <property type="entry name" value="Nucleotide-diphospho-sugar transferases"/>
    <property type="match status" value="1"/>
</dbReference>
<accession>A0A916Z3T6</accession>
<reference evidence="2" key="2">
    <citation type="submission" date="2020-09" db="EMBL/GenBank/DDBJ databases">
        <authorList>
            <person name="Sun Q."/>
            <person name="Zhou Y."/>
        </authorList>
    </citation>
    <scope>NUCLEOTIDE SEQUENCE</scope>
    <source>
        <strain evidence="2">CGMCC 1.15178</strain>
    </source>
</reference>
<dbReference type="Gene3D" id="3.90.550.10">
    <property type="entry name" value="Spore Coat Polysaccharide Biosynthesis Protein SpsA, Chain A"/>
    <property type="match status" value="1"/>
</dbReference>
<dbReference type="SUPFAM" id="SSF159283">
    <property type="entry name" value="Guanosine diphospho-D-mannose pyrophosphorylase/mannose-6-phosphate isomerase linker domain"/>
    <property type="match status" value="1"/>
</dbReference>
<organism evidence="2 3">
    <name type="scientific">Paenibacillus nasutitermitis</name>
    <dbReference type="NCBI Taxonomy" id="1652958"/>
    <lineage>
        <taxon>Bacteria</taxon>
        <taxon>Bacillati</taxon>
        <taxon>Bacillota</taxon>
        <taxon>Bacilli</taxon>
        <taxon>Bacillales</taxon>
        <taxon>Paenibacillaceae</taxon>
        <taxon>Paenibacillus</taxon>
    </lineage>
</organism>